<comment type="caution">
    <text evidence="8">The sequence shown here is derived from an EMBL/GenBank/DDBJ whole genome shotgun (WGS) entry which is preliminary data.</text>
</comment>
<dbReference type="PANTHER" id="PTHR48063">
    <property type="entry name" value="LRR RECEPTOR-LIKE KINASE"/>
    <property type="match status" value="1"/>
</dbReference>
<protein>
    <recommendedName>
        <fullName evidence="10">Non-specific serine/threonine protein kinase</fullName>
    </recommendedName>
</protein>
<keyword evidence="3" id="KW-0732">Signal</keyword>
<dbReference type="InterPro" id="IPR046956">
    <property type="entry name" value="RLP23-like"/>
</dbReference>
<dbReference type="InterPro" id="IPR001611">
    <property type="entry name" value="Leu-rich_rpt"/>
</dbReference>
<gene>
    <name evidence="8" type="ORF">I3842_05G252500</name>
</gene>
<dbReference type="Proteomes" id="UP000811246">
    <property type="component" value="Chromosome 5"/>
</dbReference>
<proteinExistence type="predicted"/>
<evidence type="ECO:0000256" key="1">
    <source>
        <dbReference type="ARBA" id="ARBA00004479"/>
    </source>
</evidence>
<evidence type="ECO:0000256" key="4">
    <source>
        <dbReference type="ARBA" id="ARBA00022989"/>
    </source>
</evidence>
<dbReference type="PROSITE" id="PS51450">
    <property type="entry name" value="LRR"/>
    <property type="match status" value="1"/>
</dbReference>
<evidence type="ECO:0000313" key="8">
    <source>
        <dbReference type="EMBL" id="KAG6715437.1"/>
    </source>
</evidence>
<sequence length="512" mass="57703">MGGVNLSLVINWLNTINMLPSLSYSHLSGCELSMPILPVISNDTLTSLLLGDHLNSSVFPWLFKYNNTLAVLNLYNNYECQSCLQGMIPKAFENLHRLEVLYLSNNNISGEVLDLTKFPLLEELNPYRNRLNLQIPTLHLNPIKLSSCKMGSAFLLLTQRNFSWLNMSGGGISYTIPNWFWNLSSNINFLNLSHNQIKGSIPFQWFSSRFINFPTLDLSYNCFNGILPLLHSGAVTNGSISNLRQMSYLDLSNNLLSGELPSRLATMKYLIVLNLANNNLSRRLLDSIGNLIDIQKFVAQVIDELYFNQENTCMGRDKPITFGGSFPTIKLVQQKTTFAIPWPKNKVTMLVFLMYMRLILKPLKSISTLRLLKFIDLSSNRIKGEILRGITSLSGLIGFNLSRNLLTGFIPQNTGGLESLDFLDFLLSYLNFSNNHLSVYSTTDVGQPQHQLQSFNAFAYTSNKNLGLPLPKRCLGDEASRGSQEGNIQEHASSYYHLWFETTIALGFIVGF</sequence>
<keyword evidence="7" id="KW-0325">Glycoprotein</keyword>
<dbReference type="GO" id="GO:0016020">
    <property type="term" value="C:membrane"/>
    <property type="evidence" value="ECO:0007669"/>
    <property type="project" value="UniProtKB-SubCell"/>
</dbReference>
<dbReference type="Pfam" id="PF00560">
    <property type="entry name" value="LRR_1"/>
    <property type="match status" value="5"/>
</dbReference>
<evidence type="ECO:0000256" key="2">
    <source>
        <dbReference type="ARBA" id="ARBA00022692"/>
    </source>
</evidence>
<dbReference type="PANTHER" id="PTHR48063:SF103">
    <property type="entry name" value="LEUCINE-RICH RECEPTOR-LIKE KINASE FAMILY PROTEIN"/>
    <property type="match status" value="1"/>
</dbReference>
<evidence type="ECO:0000256" key="7">
    <source>
        <dbReference type="ARBA" id="ARBA00023180"/>
    </source>
</evidence>
<evidence type="ECO:0000256" key="6">
    <source>
        <dbReference type="ARBA" id="ARBA00023170"/>
    </source>
</evidence>
<accession>A0A922F728</accession>
<evidence type="ECO:0000313" key="9">
    <source>
        <dbReference type="Proteomes" id="UP000811246"/>
    </source>
</evidence>
<keyword evidence="2" id="KW-0812">Transmembrane</keyword>
<comment type="subcellular location">
    <subcellularLocation>
        <location evidence="1">Membrane</location>
        <topology evidence="1">Single-pass type I membrane protein</topology>
    </subcellularLocation>
</comment>
<dbReference type="AlphaFoldDB" id="A0A922F728"/>
<evidence type="ECO:0008006" key="10">
    <source>
        <dbReference type="Google" id="ProtNLM"/>
    </source>
</evidence>
<keyword evidence="6" id="KW-0675">Receptor</keyword>
<name>A0A922F728_CARIL</name>
<organism evidence="8 9">
    <name type="scientific">Carya illinoinensis</name>
    <name type="common">Pecan</name>
    <dbReference type="NCBI Taxonomy" id="32201"/>
    <lineage>
        <taxon>Eukaryota</taxon>
        <taxon>Viridiplantae</taxon>
        <taxon>Streptophyta</taxon>
        <taxon>Embryophyta</taxon>
        <taxon>Tracheophyta</taxon>
        <taxon>Spermatophyta</taxon>
        <taxon>Magnoliopsida</taxon>
        <taxon>eudicotyledons</taxon>
        <taxon>Gunneridae</taxon>
        <taxon>Pentapetalae</taxon>
        <taxon>rosids</taxon>
        <taxon>fabids</taxon>
        <taxon>Fagales</taxon>
        <taxon>Juglandaceae</taxon>
        <taxon>Carya</taxon>
    </lineage>
</organism>
<keyword evidence="5" id="KW-0472">Membrane</keyword>
<evidence type="ECO:0000256" key="5">
    <source>
        <dbReference type="ARBA" id="ARBA00023136"/>
    </source>
</evidence>
<evidence type="ECO:0000256" key="3">
    <source>
        <dbReference type="ARBA" id="ARBA00022729"/>
    </source>
</evidence>
<reference evidence="8" key="1">
    <citation type="submission" date="2021-01" db="EMBL/GenBank/DDBJ databases">
        <authorList>
            <person name="Lovell J.T."/>
            <person name="Bentley N."/>
            <person name="Bhattarai G."/>
            <person name="Jenkins J.W."/>
            <person name="Sreedasyam A."/>
            <person name="Alarcon Y."/>
            <person name="Bock C."/>
            <person name="Boston L."/>
            <person name="Carlson J."/>
            <person name="Cervantes K."/>
            <person name="Clermont K."/>
            <person name="Krom N."/>
            <person name="Kubenka K."/>
            <person name="Mamidi S."/>
            <person name="Mattison C."/>
            <person name="Monteros M."/>
            <person name="Pisani C."/>
            <person name="Plott C."/>
            <person name="Rajasekar S."/>
            <person name="Rhein H.S."/>
            <person name="Rohla C."/>
            <person name="Song M."/>
            <person name="Hilaire R.S."/>
            <person name="Shu S."/>
            <person name="Wells L."/>
            <person name="Wang X."/>
            <person name="Webber J."/>
            <person name="Heerema R.J."/>
            <person name="Klein P."/>
            <person name="Conner P."/>
            <person name="Grauke L."/>
            <person name="Grimwood J."/>
            <person name="Schmutz J."/>
            <person name="Randall J.J."/>
        </authorList>
    </citation>
    <scope>NUCLEOTIDE SEQUENCE</scope>
    <source>
        <tissue evidence="8">Leaf</tissue>
    </source>
</reference>
<dbReference type="EMBL" id="CM031829">
    <property type="protein sequence ID" value="KAG6715437.1"/>
    <property type="molecule type" value="Genomic_DNA"/>
</dbReference>
<keyword evidence="4" id="KW-1133">Transmembrane helix</keyword>